<accession>A0ABV8NAT1</accession>
<organism evidence="1 2">
    <name type="scientific">Streptomyces flavovirens</name>
    <dbReference type="NCBI Taxonomy" id="52258"/>
    <lineage>
        <taxon>Bacteria</taxon>
        <taxon>Bacillati</taxon>
        <taxon>Actinomycetota</taxon>
        <taxon>Actinomycetes</taxon>
        <taxon>Kitasatosporales</taxon>
        <taxon>Streptomycetaceae</taxon>
        <taxon>Streptomyces</taxon>
    </lineage>
</organism>
<dbReference type="Proteomes" id="UP001595871">
    <property type="component" value="Unassembled WGS sequence"/>
</dbReference>
<sequence>MTEQPLLLIDVDGPLSPYAAKAHRRPEGYTTHRMRPTGWEQPYQKPLRVWLNHDHGAHLTALPYTLIWATTWAHEANDWIGPHLGLPELPVITWPKERPASSPYWKSEPRVFWKTATIVEFAAGRPFAWIDDDITDLDREYVTAHHDGPALLHHIDPRLGLLPADFEALTAWAASLATEEPTR</sequence>
<evidence type="ECO:0000313" key="2">
    <source>
        <dbReference type="Proteomes" id="UP001595871"/>
    </source>
</evidence>
<protein>
    <recommendedName>
        <fullName evidence="3">Secreted protein</fullName>
    </recommendedName>
</protein>
<keyword evidence="2" id="KW-1185">Reference proteome</keyword>
<dbReference type="EMBL" id="JBHSCF010000055">
    <property type="protein sequence ID" value="MFC4190387.1"/>
    <property type="molecule type" value="Genomic_DNA"/>
</dbReference>
<comment type="caution">
    <text evidence="1">The sequence shown here is derived from an EMBL/GenBank/DDBJ whole genome shotgun (WGS) entry which is preliminary data.</text>
</comment>
<gene>
    <name evidence="1" type="ORF">ACFO3R_29020</name>
</gene>
<proteinExistence type="predicted"/>
<dbReference type="RefSeq" id="WP_200696987.1">
    <property type="nucleotide sequence ID" value="NZ_BAAAYA010000005.1"/>
</dbReference>
<evidence type="ECO:0008006" key="3">
    <source>
        <dbReference type="Google" id="ProtNLM"/>
    </source>
</evidence>
<name>A0ABV8NAT1_9ACTN</name>
<reference evidence="2" key="1">
    <citation type="journal article" date="2019" name="Int. J. Syst. Evol. Microbiol.">
        <title>The Global Catalogue of Microorganisms (GCM) 10K type strain sequencing project: providing services to taxonomists for standard genome sequencing and annotation.</title>
        <authorList>
            <consortium name="The Broad Institute Genomics Platform"/>
            <consortium name="The Broad Institute Genome Sequencing Center for Infectious Disease"/>
            <person name="Wu L."/>
            <person name="Ma J."/>
        </authorList>
    </citation>
    <scope>NUCLEOTIDE SEQUENCE [LARGE SCALE GENOMIC DNA]</scope>
    <source>
        <strain evidence="2">CCM 3243</strain>
    </source>
</reference>
<evidence type="ECO:0000313" key="1">
    <source>
        <dbReference type="EMBL" id="MFC4190387.1"/>
    </source>
</evidence>